<dbReference type="RefSeq" id="WP_381442896.1">
    <property type="nucleotide sequence ID" value="NZ_JBHSNP010000010.1"/>
</dbReference>
<evidence type="ECO:0000313" key="2">
    <source>
        <dbReference type="Proteomes" id="UP001596071"/>
    </source>
</evidence>
<comment type="caution">
    <text evidence="1">The sequence shown here is derived from an EMBL/GenBank/DDBJ whole genome shotgun (WGS) entry which is preliminary data.</text>
</comment>
<dbReference type="Proteomes" id="UP001596071">
    <property type="component" value="Unassembled WGS sequence"/>
</dbReference>
<name>A0ABW0TUL5_9BACL</name>
<accession>A0ABW0TUL5</accession>
<gene>
    <name evidence="1" type="ORF">ACFPTP_05735</name>
</gene>
<proteinExistence type="predicted"/>
<organism evidence="1 2">
    <name type="scientific">Sporosarcina koreensis</name>
    <dbReference type="NCBI Taxonomy" id="334735"/>
    <lineage>
        <taxon>Bacteria</taxon>
        <taxon>Bacillati</taxon>
        <taxon>Bacillota</taxon>
        <taxon>Bacilli</taxon>
        <taxon>Bacillales</taxon>
        <taxon>Caryophanaceae</taxon>
        <taxon>Sporosarcina</taxon>
    </lineage>
</organism>
<keyword evidence="2" id="KW-1185">Reference proteome</keyword>
<sequence length="74" mass="8806">MECKYRFFRSGELFSEYTETELLNEFPGWDGKLDIGDRFNIGEEVVRVTGVTQYVDEKVEINDYHVKEIQESIY</sequence>
<dbReference type="EMBL" id="JBHSNP010000010">
    <property type="protein sequence ID" value="MFC5602714.1"/>
    <property type="molecule type" value="Genomic_DNA"/>
</dbReference>
<protein>
    <submittedName>
        <fullName evidence="1">Uncharacterized protein</fullName>
    </submittedName>
</protein>
<reference evidence="2" key="1">
    <citation type="journal article" date="2019" name="Int. J. Syst. Evol. Microbiol.">
        <title>The Global Catalogue of Microorganisms (GCM) 10K type strain sequencing project: providing services to taxonomists for standard genome sequencing and annotation.</title>
        <authorList>
            <consortium name="The Broad Institute Genomics Platform"/>
            <consortium name="The Broad Institute Genome Sequencing Center for Infectious Disease"/>
            <person name="Wu L."/>
            <person name="Ma J."/>
        </authorList>
    </citation>
    <scope>NUCLEOTIDE SEQUENCE [LARGE SCALE GENOMIC DNA]</scope>
    <source>
        <strain evidence="2">KACC 11299</strain>
    </source>
</reference>
<evidence type="ECO:0000313" key="1">
    <source>
        <dbReference type="EMBL" id="MFC5602714.1"/>
    </source>
</evidence>